<evidence type="ECO:0000313" key="1">
    <source>
        <dbReference type="EMBL" id="KAK7071427.1"/>
    </source>
</evidence>
<proteinExistence type="predicted"/>
<feature type="non-terminal residue" evidence="1">
    <location>
        <position position="1"/>
    </location>
</feature>
<comment type="caution">
    <text evidence="1">The sequence shown here is derived from an EMBL/GenBank/DDBJ whole genome shotgun (WGS) entry which is preliminary data.</text>
</comment>
<dbReference type="EMBL" id="JAXCGZ010014591">
    <property type="protein sequence ID" value="KAK7071427.1"/>
    <property type="molecule type" value="Genomic_DNA"/>
</dbReference>
<name>A0AAN8WSG2_HALRR</name>
<evidence type="ECO:0000313" key="2">
    <source>
        <dbReference type="Proteomes" id="UP001381693"/>
    </source>
</evidence>
<dbReference type="AlphaFoldDB" id="A0AAN8WSG2"/>
<keyword evidence="2" id="KW-1185">Reference proteome</keyword>
<reference evidence="1 2" key="1">
    <citation type="submission" date="2023-11" db="EMBL/GenBank/DDBJ databases">
        <title>Halocaridina rubra genome assembly.</title>
        <authorList>
            <person name="Smith C."/>
        </authorList>
    </citation>
    <scope>NUCLEOTIDE SEQUENCE [LARGE SCALE GENOMIC DNA]</scope>
    <source>
        <strain evidence="1">EP-1</strain>
        <tissue evidence="1">Whole</tissue>
    </source>
</reference>
<feature type="non-terminal residue" evidence="1">
    <location>
        <position position="62"/>
    </location>
</feature>
<dbReference type="Proteomes" id="UP001381693">
    <property type="component" value="Unassembled WGS sequence"/>
</dbReference>
<protein>
    <submittedName>
        <fullName evidence="1">Uncharacterized protein</fullName>
    </submittedName>
</protein>
<organism evidence="1 2">
    <name type="scientific">Halocaridina rubra</name>
    <name type="common">Hawaiian red shrimp</name>
    <dbReference type="NCBI Taxonomy" id="373956"/>
    <lineage>
        <taxon>Eukaryota</taxon>
        <taxon>Metazoa</taxon>
        <taxon>Ecdysozoa</taxon>
        <taxon>Arthropoda</taxon>
        <taxon>Crustacea</taxon>
        <taxon>Multicrustacea</taxon>
        <taxon>Malacostraca</taxon>
        <taxon>Eumalacostraca</taxon>
        <taxon>Eucarida</taxon>
        <taxon>Decapoda</taxon>
        <taxon>Pleocyemata</taxon>
        <taxon>Caridea</taxon>
        <taxon>Atyoidea</taxon>
        <taxon>Atyidae</taxon>
        <taxon>Halocaridina</taxon>
    </lineage>
</organism>
<sequence length="62" mass="6878">HFLHFSMEWSCPFGNGDGQTGRLRGEALANLWLLNTTFSRSCQALLCGASASKLDYNVTVFH</sequence>
<accession>A0AAN8WSG2</accession>
<gene>
    <name evidence="1" type="ORF">SK128_025803</name>
</gene>